<keyword evidence="3" id="KW-0732">Signal</keyword>
<evidence type="ECO:0000313" key="5">
    <source>
        <dbReference type="Proteomes" id="UP000028194"/>
    </source>
</evidence>
<dbReference type="EMBL" id="CP007174">
    <property type="protein sequence ID" value="AIF82116.1"/>
    <property type="molecule type" value="Genomic_DNA"/>
</dbReference>
<dbReference type="InterPro" id="IPR006128">
    <property type="entry name" value="Lipoprotein_PsaA-like"/>
</dbReference>
<accession>A0A075ML01</accession>
<evidence type="ECO:0000256" key="1">
    <source>
        <dbReference type="ARBA" id="ARBA00011028"/>
    </source>
</evidence>
<comment type="similarity">
    <text evidence="1">Belongs to the bacterial solute-binding protein 9 family.</text>
</comment>
<keyword evidence="5" id="KW-1185">Reference proteome</keyword>
<dbReference type="AlphaFoldDB" id="A0A075ML01"/>
<dbReference type="GO" id="GO:0007155">
    <property type="term" value="P:cell adhesion"/>
    <property type="evidence" value="ECO:0007669"/>
    <property type="project" value="InterPro"/>
</dbReference>
<dbReference type="RefSeq" id="WP_226987076.1">
    <property type="nucleotide sequence ID" value="NZ_CP007174.1"/>
</dbReference>
<dbReference type="STRING" id="1459636.NTE_00032"/>
<dbReference type="InterPro" id="IPR006129">
    <property type="entry name" value="AdhesinB"/>
</dbReference>
<protein>
    <submittedName>
        <fullName evidence="4">ABC-type metal ion transport system, periplasmic component/surface adhesin</fullName>
    </submittedName>
</protein>
<name>A0A075ML01_9ARCH</name>
<reference evidence="4 5" key="1">
    <citation type="journal article" date="2014" name="PLoS ONE">
        <title>Genome Sequence of Candidatus Nitrososphaera evergladensis from Group I.1b Enriched from Everglades Soil Reveals Novel Genomic Features of the Ammonia-Oxidizing Archaea.</title>
        <authorList>
            <person name="Zhalnina K.V."/>
            <person name="Dias R."/>
            <person name="Leonard M.T."/>
            <person name="Dorr de Quadros P."/>
            <person name="Camargo F.A."/>
            <person name="Drew J.C."/>
            <person name="Farmerie W.G."/>
            <person name="Daroub S.H."/>
            <person name="Triplett E.W."/>
        </authorList>
    </citation>
    <scope>NUCLEOTIDE SEQUENCE [LARGE SCALE GENOMIC DNA]</scope>
    <source>
        <strain evidence="4 5">SR1</strain>
    </source>
</reference>
<dbReference type="GO" id="GO:0046872">
    <property type="term" value="F:metal ion binding"/>
    <property type="evidence" value="ECO:0007669"/>
    <property type="project" value="InterPro"/>
</dbReference>
<dbReference type="Gene3D" id="3.40.50.1980">
    <property type="entry name" value="Nitrogenase molybdenum iron protein domain"/>
    <property type="match status" value="2"/>
</dbReference>
<proteinExistence type="inferred from homology"/>
<dbReference type="HOGENOM" id="CLU_016838_1_0_2"/>
<evidence type="ECO:0000256" key="2">
    <source>
        <dbReference type="ARBA" id="ARBA00022448"/>
    </source>
</evidence>
<gene>
    <name evidence="4" type="ORF">NTE_00032</name>
</gene>
<evidence type="ECO:0000313" key="4">
    <source>
        <dbReference type="EMBL" id="AIF82116.1"/>
    </source>
</evidence>
<dbReference type="Pfam" id="PF01297">
    <property type="entry name" value="ZnuA"/>
    <property type="match status" value="1"/>
</dbReference>
<sequence length="317" mass="34039">MKQGRIALAAIAVVIPLAMVATLYTGVQQQASPSSSATTAAKEESSRLKIVTSFYPLYDFASHVAGDRAEVSSLIPPGIEPHDWEPTPGDVTRARNADLLIINGAGFENWASGIGAKALVNTTEGLDLGPAQKDEEGHVGVNPHVWLDPVLAKHQVDVIRAALARADPANAAYYDENAKKFSSELDALDSAIRQELASCTKSDFISFHDAFKWFSERYGLVQHNIQGVSPEGEVLPQKIQETIQTARSLGIKVIYSEDLVDSRLSNVIASEIPGGKVLVLSPIEGVSSAERAAGIGYMEKMNENLANLKEGLECTTQ</sequence>
<keyword evidence="2" id="KW-0813">Transport</keyword>
<dbReference type="InterPro" id="IPR050492">
    <property type="entry name" value="Bact_metal-bind_prot9"/>
</dbReference>
<dbReference type="InterPro" id="IPR006127">
    <property type="entry name" value="ZnuA-like"/>
</dbReference>
<dbReference type="PRINTS" id="PR00690">
    <property type="entry name" value="ADHESNFAMILY"/>
</dbReference>
<dbReference type="GeneID" id="41595984"/>
<dbReference type="KEGG" id="nev:NTE_00032"/>
<organism evidence="4 5">
    <name type="scientific">Candidatus Nitrososphaera evergladensis SR1</name>
    <dbReference type="NCBI Taxonomy" id="1459636"/>
    <lineage>
        <taxon>Archaea</taxon>
        <taxon>Nitrososphaerota</taxon>
        <taxon>Nitrososphaeria</taxon>
        <taxon>Nitrososphaerales</taxon>
        <taxon>Nitrososphaeraceae</taxon>
        <taxon>Nitrososphaera</taxon>
    </lineage>
</organism>
<evidence type="ECO:0000256" key="3">
    <source>
        <dbReference type="ARBA" id="ARBA00022729"/>
    </source>
</evidence>
<dbReference type="PANTHER" id="PTHR42953:SF3">
    <property type="entry name" value="HIGH-AFFINITY ZINC UPTAKE SYSTEM PROTEIN ZNUA"/>
    <property type="match status" value="1"/>
</dbReference>
<dbReference type="GO" id="GO:0030001">
    <property type="term" value="P:metal ion transport"/>
    <property type="evidence" value="ECO:0007669"/>
    <property type="project" value="InterPro"/>
</dbReference>
<dbReference type="eggNOG" id="arCOG01005">
    <property type="taxonomic scope" value="Archaea"/>
</dbReference>
<dbReference type="Proteomes" id="UP000028194">
    <property type="component" value="Chromosome"/>
</dbReference>
<dbReference type="SUPFAM" id="SSF53807">
    <property type="entry name" value="Helical backbone' metal receptor"/>
    <property type="match status" value="1"/>
</dbReference>
<dbReference type="PRINTS" id="PR00691">
    <property type="entry name" value="ADHESINB"/>
</dbReference>
<dbReference type="PANTHER" id="PTHR42953">
    <property type="entry name" value="HIGH-AFFINITY ZINC UPTAKE SYSTEM PROTEIN ZNUA-RELATED"/>
    <property type="match status" value="1"/>
</dbReference>